<feature type="compositionally biased region" description="Basic and acidic residues" evidence="1">
    <location>
        <begin position="305"/>
        <end position="480"/>
    </location>
</feature>
<dbReference type="CTD" id="9815862"/>
<evidence type="ECO:0000313" key="3">
    <source>
        <dbReference type="EMBL" id="EFP08341.1"/>
    </source>
</evidence>
<dbReference type="Proteomes" id="UP000008281">
    <property type="component" value="Unassembled WGS sequence"/>
</dbReference>
<dbReference type="OMA" id="KCANYYL"/>
<keyword evidence="4" id="KW-1185">Reference proteome</keyword>
<dbReference type="AlphaFoldDB" id="E3MSL0"/>
<dbReference type="FunCoup" id="E3MSL0">
    <property type="interactions" value="1993"/>
</dbReference>
<feature type="compositionally biased region" description="Polar residues" evidence="1">
    <location>
        <begin position="777"/>
        <end position="789"/>
    </location>
</feature>
<feature type="region of interest" description="Disordered" evidence="1">
    <location>
        <begin position="31"/>
        <end position="67"/>
    </location>
</feature>
<feature type="compositionally biased region" description="Polar residues" evidence="1">
    <location>
        <begin position="155"/>
        <end position="170"/>
    </location>
</feature>
<feature type="region of interest" description="Disordered" evidence="1">
    <location>
        <begin position="945"/>
        <end position="972"/>
    </location>
</feature>
<dbReference type="InParanoid" id="E3MSL0"/>
<feature type="region of interest" description="Disordered" evidence="1">
    <location>
        <begin position="107"/>
        <end position="180"/>
    </location>
</feature>
<feature type="compositionally biased region" description="Low complexity" evidence="1">
    <location>
        <begin position="244"/>
        <end position="254"/>
    </location>
</feature>
<name>E3MSL0_CAERE</name>
<proteinExistence type="predicted"/>
<feature type="domain" description="AF4/FMR2 C-terminal homology" evidence="2">
    <location>
        <begin position="639"/>
        <end position="914"/>
    </location>
</feature>
<feature type="compositionally biased region" description="Polar residues" evidence="1">
    <location>
        <begin position="481"/>
        <end position="490"/>
    </location>
</feature>
<protein>
    <recommendedName>
        <fullName evidence="2">AF4/FMR2 C-terminal homology domain-containing protein</fullName>
    </recommendedName>
</protein>
<feature type="region of interest" description="Disordered" evidence="1">
    <location>
        <begin position="242"/>
        <end position="271"/>
    </location>
</feature>
<feature type="compositionally biased region" description="Pro residues" evidence="1">
    <location>
        <begin position="962"/>
        <end position="972"/>
    </location>
</feature>
<dbReference type="RefSeq" id="XP_003100814.2">
    <property type="nucleotide sequence ID" value="XM_003100766.2"/>
</dbReference>
<accession>E3MSL0</accession>
<evidence type="ECO:0000259" key="2">
    <source>
        <dbReference type="Pfam" id="PF18876"/>
    </source>
</evidence>
<dbReference type="eggNOG" id="ENOG502SDVN">
    <property type="taxonomic scope" value="Eukaryota"/>
</dbReference>
<dbReference type="GO" id="GO:0005634">
    <property type="term" value="C:nucleus"/>
    <property type="evidence" value="ECO:0007669"/>
    <property type="project" value="InterPro"/>
</dbReference>
<dbReference type="KEGG" id="crq:GCK72_011773"/>
<feature type="region of interest" description="Disordered" evidence="1">
    <location>
        <begin position="777"/>
        <end position="819"/>
    </location>
</feature>
<dbReference type="OrthoDB" id="5845605at2759"/>
<dbReference type="GeneID" id="9815862"/>
<dbReference type="InterPro" id="IPR043640">
    <property type="entry name" value="AF4/FMR2_CHD"/>
</dbReference>
<evidence type="ECO:0000313" key="4">
    <source>
        <dbReference type="Proteomes" id="UP000008281"/>
    </source>
</evidence>
<gene>
    <name evidence="3" type="ORF">CRE_16162</name>
</gene>
<feature type="compositionally biased region" description="Pro residues" evidence="1">
    <location>
        <begin position="493"/>
        <end position="502"/>
    </location>
</feature>
<dbReference type="EMBL" id="DS268473">
    <property type="protein sequence ID" value="EFP08341.1"/>
    <property type="molecule type" value="Genomic_DNA"/>
</dbReference>
<evidence type="ECO:0000256" key="1">
    <source>
        <dbReference type="SAM" id="MobiDB-lite"/>
    </source>
</evidence>
<organism evidence="4">
    <name type="scientific">Caenorhabditis remanei</name>
    <name type="common">Caenorhabditis vulgaris</name>
    <dbReference type="NCBI Taxonomy" id="31234"/>
    <lineage>
        <taxon>Eukaryota</taxon>
        <taxon>Metazoa</taxon>
        <taxon>Ecdysozoa</taxon>
        <taxon>Nematoda</taxon>
        <taxon>Chromadorea</taxon>
        <taxon>Rhabditida</taxon>
        <taxon>Rhabditina</taxon>
        <taxon>Rhabditomorpha</taxon>
        <taxon>Rhabditoidea</taxon>
        <taxon>Rhabditidae</taxon>
        <taxon>Peloderinae</taxon>
        <taxon>Caenorhabditis</taxon>
    </lineage>
</organism>
<dbReference type="Pfam" id="PF18876">
    <property type="entry name" value="AFF4_CHD"/>
    <property type="match status" value="1"/>
</dbReference>
<sequence length="972" mass="110225">MDADSREDLNREIRRSLSEWFGPFEEFHERVAKNQGTSRHGLIRAKMRPRPPPIVTIQAPTQDSPSHVPVHVALQSMKNLVEEPLSALPNKFDDLNKFKNNAVVKGNVTSSSSSSVAAPPPVAPENNPKKRKIVETEQETSAVVIEAKRKKETNLRNSIPASTPDSGVHSTESDLLEEPNSDDVVAMLNIMKTLDMPKLSPLPEKIVREFNREKSAEREKEKPLDLKSKELFSYKLDKETKFLSDSSVSSASTSREPTPEPPLKGTLKLKHLKPERLQKLMDLAKTRGKLIDIPVVVEKAAVVVEKMREKSIEKPVSKERSRDRSVEKMRPEKSVARPGRSDRRDERPERSERSERPEKSDRPEKSEKSGRSDKYERPERSERPEKSSRSDKPDRSERSEKTDRSERPEKSDRYGRPERTERLEKVVEKVERTDRIDRIEKSDKMEKFERSEKSEKNERIERNERLEKPREKKIPAEEPKPSTSTSTATFSVLPPPPRPPSITPYVRDVTTPISNTRTPTPSMTSLPPPPSHSPFTTSQKPPNKTVQSLQNQSHQSQFPPRNFSPSGPSPRSIRSTTPSIQSSRPSSSLSTHDNHVASTSEVVTVITPSKQQRWACQWDHTKMKTMQRLPIHDPTTTTKSKGDFYHMLAKEWKSQADRSKDKVLRPLNYMLSSIYFVLEAIWKADKERSHQARIQCASIYRDTYELLGVAVFQSIRETDDTIAAHLLPRVKVIGQIMLSVMQYQMYLFRADQAIKNYARLEMREVVETIDIRSVSRASDNSSVHSQNHLSVPPGNNRMASAAHGNTPKAIPSAGSTPSGPTGVPISPWIVTVQTCPNAVTMPQVVFDAYKSQLKTSNCLILASRYWEDMKILVRQVDSTFIKDIETICGKSMGMDMQFDQLAQFVLTAVASLKAEYEEELRQPLKPALEKVKKGLEIAIRIGNFHSDRPPIMHRPSQSTPQPGHPPPQRPRV</sequence>
<feature type="region of interest" description="Disordered" evidence="1">
    <location>
        <begin position="305"/>
        <end position="595"/>
    </location>
</feature>
<reference evidence="3" key="1">
    <citation type="submission" date="2007-07" db="EMBL/GenBank/DDBJ databases">
        <title>PCAP assembly of the Caenorhabditis remanei genome.</title>
        <authorList>
            <consortium name="The Caenorhabditis remanei Sequencing Consortium"/>
            <person name="Wilson R.K."/>
        </authorList>
    </citation>
    <scope>NUCLEOTIDE SEQUENCE [LARGE SCALE GENOMIC DNA]</scope>
    <source>
        <strain evidence="3">PB4641</strain>
    </source>
</reference>
<dbReference type="HOGENOM" id="CLU_326848_0_0_1"/>
<feature type="compositionally biased region" description="Polar residues" evidence="1">
    <location>
        <begin position="539"/>
        <end position="559"/>
    </location>
</feature>
<feature type="compositionally biased region" description="Low complexity" evidence="1">
    <location>
        <begin position="564"/>
        <end position="591"/>
    </location>
</feature>
<dbReference type="STRING" id="31234.E3MSL0"/>